<dbReference type="Pfam" id="PF12833">
    <property type="entry name" value="HTH_18"/>
    <property type="match status" value="1"/>
</dbReference>
<keyword evidence="6" id="KW-1185">Reference proteome</keyword>
<reference evidence="6" key="2">
    <citation type="journal article" date="2019" name="Int. J. Syst. Evol. Microbiol.">
        <title>The Global Catalogue of Microorganisms (GCM) 10K type strain sequencing project: providing services to taxonomists for standard genome sequencing and annotation.</title>
        <authorList>
            <consortium name="The Broad Institute Genomics Platform"/>
            <consortium name="The Broad Institute Genome Sequencing Center for Infectious Disease"/>
            <person name="Wu L."/>
            <person name="Ma J."/>
        </authorList>
    </citation>
    <scope>NUCLEOTIDE SEQUENCE [LARGE SCALE GENOMIC DNA]</scope>
    <source>
        <strain evidence="6">NBRC 107715</strain>
    </source>
</reference>
<dbReference type="InterPro" id="IPR003313">
    <property type="entry name" value="AraC-bd"/>
</dbReference>
<proteinExistence type="predicted"/>
<sequence>MGPTTDAAARSIRAEDYQDVPRRVAVMPKHFAAGSRTDRHAHVRAQLLYATAGLMMATAEDGTWVVPEGHALWIPPRLPHAVTMHGAVSMCSAYLAPEAVTAFPARAQVIEVSPLLAAALSALTREPVLYDEAGRGGHLAALVLDEIGRAPETPLTLPLPGDPRLRRICLGLIDDPASALDLDAWAARAGLSRRTLTRGFRRETGLSFDAWRARARIVRALALAADGRRAREIAAAVGYRSTQALRGRMDSLLPGRGAGLALSGNVRARTNQ</sequence>
<dbReference type="InterPro" id="IPR018060">
    <property type="entry name" value="HTH_AraC"/>
</dbReference>
<dbReference type="SMART" id="SM00342">
    <property type="entry name" value="HTH_ARAC"/>
    <property type="match status" value="1"/>
</dbReference>
<evidence type="ECO:0000313" key="4">
    <source>
        <dbReference type="EMBL" id="GLS67208.1"/>
    </source>
</evidence>
<dbReference type="AlphaFoldDB" id="A0A512J2X9"/>
<dbReference type="InterPro" id="IPR011051">
    <property type="entry name" value="RmlC_Cupin_sf"/>
</dbReference>
<dbReference type="GO" id="GO:0043565">
    <property type="term" value="F:sequence-specific DNA binding"/>
    <property type="evidence" value="ECO:0007669"/>
    <property type="project" value="InterPro"/>
</dbReference>
<accession>A0A512J2X9</accession>
<dbReference type="CDD" id="cd06124">
    <property type="entry name" value="cupin_NimR-like_N"/>
    <property type="match status" value="1"/>
</dbReference>
<dbReference type="PANTHER" id="PTHR11019:SF159">
    <property type="entry name" value="TRANSCRIPTIONAL REGULATOR-RELATED"/>
    <property type="match status" value="1"/>
</dbReference>
<dbReference type="Proteomes" id="UP001156856">
    <property type="component" value="Unassembled WGS sequence"/>
</dbReference>
<evidence type="ECO:0000259" key="2">
    <source>
        <dbReference type="PROSITE" id="PS01124"/>
    </source>
</evidence>
<dbReference type="Proteomes" id="UP000321960">
    <property type="component" value="Unassembled WGS sequence"/>
</dbReference>
<dbReference type="Gene3D" id="2.60.120.10">
    <property type="entry name" value="Jelly Rolls"/>
    <property type="match status" value="1"/>
</dbReference>
<dbReference type="EMBL" id="BJZU01000043">
    <property type="protein sequence ID" value="GEP04273.1"/>
    <property type="molecule type" value="Genomic_DNA"/>
</dbReference>
<dbReference type="Gene3D" id="1.10.10.60">
    <property type="entry name" value="Homeodomain-like"/>
    <property type="match status" value="1"/>
</dbReference>
<dbReference type="RefSeq" id="WP_147025917.1">
    <property type="nucleotide sequence ID" value="NZ_BJZU01000043.1"/>
</dbReference>
<keyword evidence="1" id="KW-0238">DNA-binding</keyword>
<dbReference type="OrthoDB" id="9804543at2"/>
<dbReference type="EMBL" id="BSPK01000111">
    <property type="protein sequence ID" value="GLS67208.1"/>
    <property type="molecule type" value="Genomic_DNA"/>
</dbReference>
<feature type="domain" description="HTH araC/xylS-type" evidence="2">
    <location>
        <begin position="166"/>
        <end position="245"/>
    </location>
</feature>
<organism evidence="3 5">
    <name type="scientific">Methylobacterium oxalidis</name>
    <dbReference type="NCBI Taxonomy" id="944322"/>
    <lineage>
        <taxon>Bacteria</taxon>
        <taxon>Pseudomonadati</taxon>
        <taxon>Pseudomonadota</taxon>
        <taxon>Alphaproteobacteria</taxon>
        <taxon>Hyphomicrobiales</taxon>
        <taxon>Methylobacteriaceae</taxon>
        <taxon>Methylobacterium</taxon>
    </lineage>
</organism>
<evidence type="ECO:0000313" key="3">
    <source>
        <dbReference type="EMBL" id="GEP04273.1"/>
    </source>
</evidence>
<protein>
    <submittedName>
        <fullName evidence="3">AraC family transcriptional regulator</fullName>
    </submittedName>
</protein>
<evidence type="ECO:0000256" key="1">
    <source>
        <dbReference type="ARBA" id="ARBA00023125"/>
    </source>
</evidence>
<dbReference type="InterPro" id="IPR014710">
    <property type="entry name" value="RmlC-like_jellyroll"/>
</dbReference>
<dbReference type="GO" id="GO:0003700">
    <property type="term" value="F:DNA-binding transcription factor activity"/>
    <property type="evidence" value="ECO:0007669"/>
    <property type="project" value="InterPro"/>
</dbReference>
<name>A0A512J2X9_9HYPH</name>
<comment type="caution">
    <text evidence="3">The sequence shown here is derived from an EMBL/GenBank/DDBJ whole genome shotgun (WGS) entry which is preliminary data.</text>
</comment>
<reference evidence="3 5" key="3">
    <citation type="submission" date="2019-07" db="EMBL/GenBank/DDBJ databases">
        <title>Whole genome shotgun sequence of Methylobacterium oxalidis NBRC 107715.</title>
        <authorList>
            <person name="Hosoyama A."/>
            <person name="Uohara A."/>
            <person name="Ohji S."/>
            <person name="Ichikawa N."/>
        </authorList>
    </citation>
    <scope>NUCLEOTIDE SEQUENCE [LARGE SCALE GENOMIC DNA]</scope>
    <source>
        <strain evidence="3 5">NBRC 107715</strain>
    </source>
</reference>
<dbReference type="PROSITE" id="PS01124">
    <property type="entry name" value="HTH_ARAC_FAMILY_2"/>
    <property type="match status" value="1"/>
</dbReference>
<gene>
    <name evidence="4" type="ORF">GCM10007888_55910</name>
    <name evidence="3" type="ORF">MOX02_23110</name>
</gene>
<evidence type="ECO:0000313" key="6">
    <source>
        <dbReference type="Proteomes" id="UP001156856"/>
    </source>
</evidence>
<reference evidence="4" key="4">
    <citation type="submission" date="2023-01" db="EMBL/GenBank/DDBJ databases">
        <title>Draft genome sequence of Methylobacterium oxalidis strain NBRC 107715.</title>
        <authorList>
            <person name="Sun Q."/>
            <person name="Mori K."/>
        </authorList>
    </citation>
    <scope>NUCLEOTIDE SEQUENCE</scope>
    <source>
        <strain evidence="4">NBRC 107715</strain>
    </source>
</reference>
<dbReference type="Pfam" id="PF02311">
    <property type="entry name" value="AraC_binding"/>
    <property type="match status" value="1"/>
</dbReference>
<dbReference type="SUPFAM" id="SSF51182">
    <property type="entry name" value="RmlC-like cupins"/>
    <property type="match status" value="1"/>
</dbReference>
<reference evidence="4" key="1">
    <citation type="journal article" date="2014" name="Int. J. Syst. Evol. Microbiol.">
        <title>Complete genome of a new Firmicutes species belonging to the dominant human colonic microbiota ('Ruminococcus bicirculans') reveals two chromosomes and a selective capacity to utilize plant glucans.</title>
        <authorList>
            <consortium name="NISC Comparative Sequencing Program"/>
            <person name="Wegmann U."/>
            <person name="Louis P."/>
            <person name="Goesmann A."/>
            <person name="Henrissat B."/>
            <person name="Duncan S.H."/>
            <person name="Flint H.J."/>
        </authorList>
    </citation>
    <scope>NUCLEOTIDE SEQUENCE</scope>
    <source>
        <strain evidence="4">NBRC 107715</strain>
    </source>
</reference>
<dbReference type="PANTHER" id="PTHR11019">
    <property type="entry name" value="HTH-TYPE TRANSCRIPTIONAL REGULATOR NIMR"/>
    <property type="match status" value="1"/>
</dbReference>
<evidence type="ECO:0000313" key="5">
    <source>
        <dbReference type="Proteomes" id="UP000321960"/>
    </source>
</evidence>